<dbReference type="InterPro" id="IPR004843">
    <property type="entry name" value="Calcineurin-like_PHP"/>
</dbReference>
<comment type="similarity">
    <text evidence="2">Belongs to the 5'-nucleotidase family.</text>
</comment>
<name>A0ABV6Z5I0_UNCC1</name>
<dbReference type="Gene3D" id="3.60.21.10">
    <property type="match status" value="1"/>
</dbReference>
<evidence type="ECO:0000256" key="2">
    <source>
        <dbReference type="RuleBase" id="RU362119"/>
    </source>
</evidence>
<accession>A0ABV6Z5I0</accession>
<dbReference type="SUPFAM" id="SSF56300">
    <property type="entry name" value="Metallo-dependent phosphatases"/>
    <property type="match status" value="1"/>
</dbReference>
<feature type="domain" description="5'-Nucleotidase C-terminal" evidence="4">
    <location>
        <begin position="317"/>
        <end position="467"/>
    </location>
</feature>
<proteinExistence type="inferred from homology"/>
<dbReference type="PRINTS" id="PR01607">
    <property type="entry name" value="APYRASEFAMLY"/>
</dbReference>
<dbReference type="Proteomes" id="UP001594351">
    <property type="component" value="Unassembled WGS sequence"/>
</dbReference>
<keyword evidence="1" id="KW-0732">Signal</keyword>
<keyword evidence="6" id="KW-1185">Reference proteome</keyword>
<reference evidence="5 6" key="1">
    <citation type="submission" date="2024-09" db="EMBL/GenBank/DDBJ databases">
        <title>Laminarin stimulates single cell rates of sulfate reduction while oxygen inhibits transcriptomic activity in coastal marine sediment.</title>
        <authorList>
            <person name="Lindsay M."/>
            <person name="Orcutt B."/>
            <person name="Emerson D."/>
            <person name="Stepanauskas R."/>
            <person name="D'Angelo T."/>
        </authorList>
    </citation>
    <scope>NUCLEOTIDE SEQUENCE [LARGE SCALE GENOMIC DNA]</scope>
    <source>
        <strain evidence="5">SAG AM-311-K15</strain>
    </source>
</reference>
<evidence type="ECO:0000313" key="6">
    <source>
        <dbReference type="Proteomes" id="UP001594351"/>
    </source>
</evidence>
<evidence type="ECO:0000259" key="4">
    <source>
        <dbReference type="Pfam" id="PF02872"/>
    </source>
</evidence>
<dbReference type="Gene3D" id="3.90.780.10">
    <property type="entry name" value="5'-Nucleotidase, C-terminal domain"/>
    <property type="match status" value="1"/>
</dbReference>
<evidence type="ECO:0000256" key="1">
    <source>
        <dbReference type="ARBA" id="ARBA00022729"/>
    </source>
</evidence>
<protein>
    <submittedName>
        <fullName evidence="5">5'-nucleotidase C-terminal domain-containing protein</fullName>
    </submittedName>
</protein>
<dbReference type="SUPFAM" id="SSF55816">
    <property type="entry name" value="5'-nucleotidase (syn. UDP-sugar hydrolase), C-terminal domain"/>
    <property type="match status" value="1"/>
</dbReference>
<organism evidence="5 6">
    <name type="scientific">candidate division CSSED10-310 bacterium</name>
    <dbReference type="NCBI Taxonomy" id="2855610"/>
    <lineage>
        <taxon>Bacteria</taxon>
        <taxon>Bacteria division CSSED10-310</taxon>
    </lineage>
</organism>
<comment type="caution">
    <text evidence="5">The sequence shown here is derived from an EMBL/GenBank/DDBJ whole genome shotgun (WGS) entry which is preliminary data.</text>
</comment>
<sequence length="525" mass="58524">MRLASSMTIIILILLVTGTAFATTIDVICFNDLHGALTERGSNVGMAKLVGALREAHLKNPNTIVVSGGDNYQGSAISNMTMGAPLSEMFKILGLSASAIGNHEFDWGVQCMPKWAQDGDFSFLAANIFVKKTGKPVPWAQPYLIVERENFKIGFIGFATLETPYQTKVENIEDLNFIAADSCASYWVDFLTKGKAAEGTPDVIIALTHIPSNQDEGTKKITGLELDRLTRVKGLDAVISGHSHRVVCGHMNGIPVVQAFAYGRVLGKLSINTETKEIIPTVDLLYERKNTIPEDAETKKILIKFKQQLLPILNEKIGEATADFIHGRHSFIVSPLGRWVCDMIKEKYKADVVIYNGGGLRRPLYKGDITTGDIYEIMPFDNYLVLFDLTGADLKQAIEHGILNDTIANGQFSGLKLEYDPTLPFGQRITSFKAKKEVLWGLWTVWKDVDPNAYYKVCVNDFMYASGREIGGDKYNFSGARNVEYTNEIIRDLLVKLIRKKGRLSPKKVDYIIERKTNQPNLQYY</sequence>
<dbReference type="EMBL" id="JBHPBY010000573">
    <property type="protein sequence ID" value="MFC1853687.1"/>
    <property type="molecule type" value="Genomic_DNA"/>
</dbReference>
<dbReference type="InterPro" id="IPR029052">
    <property type="entry name" value="Metallo-depent_PP-like"/>
</dbReference>
<gene>
    <name evidence="5" type="ORF">ACFL27_26180</name>
</gene>
<feature type="domain" description="Calcineurin-like phosphoesterase" evidence="3">
    <location>
        <begin position="27"/>
        <end position="245"/>
    </location>
</feature>
<dbReference type="Pfam" id="PF02872">
    <property type="entry name" value="5_nucleotid_C"/>
    <property type="match status" value="1"/>
</dbReference>
<dbReference type="Pfam" id="PF00149">
    <property type="entry name" value="Metallophos"/>
    <property type="match status" value="1"/>
</dbReference>
<keyword evidence="2" id="KW-0547">Nucleotide-binding</keyword>
<dbReference type="InterPro" id="IPR006179">
    <property type="entry name" value="5_nucleotidase/apyrase"/>
</dbReference>
<dbReference type="PANTHER" id="PTHR11575:SF24">
    <property type="entry name" value="5'-NUCLEOTIDASE"/>
    <property type="match status" value="1"/>
</dbReference>
<dbReference type="CDD" id="cd00845">
    <property type="entry name" value="MPP_UshA_N_like"/>
    <property type="match status" value="1"/>
</dbReference>
<dbReference type="InterPro" id="IPR036907">
    <property type="entry name" value="5'-Nucleotdase_C_sf"/>
</dbReference>
<evidence type="ECO:0000259" key="3">
    <source>
        <dbReference type="Pfam" id="PF00149"/>
    </source>
</evidence>
<keyword evidence="2" id="KW-0378">Hydrolase</keyword>
<evidence type="ECO:0000313" key="5">
    <source>
        <dbReference type="EMBL" id="MFC1853687.1"/>
    </source>
</evidence>
<dbReference type="PANTHER" id="PTHR11575">
    <property type="entry name" value="5'-NUCLEOTIDASE-RELATED"/>
    <property type="match status" value="1"/>
</dbReference>
<dbReference type="InterPro" id="IPR008334">
    <property type="entry name" value="5'-Nucleotdase_C"/>
</dbReference>